<dbReference type="GO" id="GO:0006429">
    <property type="term" value="P:leucyl-tRNA aminoacylation"/>
    <property type="evidence" value="ECO:0007669"/>
    <property type="project" value="UniProtKB-UniRule"/>
</dbReference>
<dbReference type="SUPFAM" id="SSF50677">
    <property type="entry name" value="ValRS/IleRS/LeuRS editing domain"/>
    <property type="match status" value="1"/>
</dbReference>
<evidence type="ECO:0000313" key="16">
    <source>
        <dbReference type="Proteomes" id="UP000032233"/>
    </source>
</evidence>
<dbReference type="GO" id="GO:0005829">
    <property type="term" value="C:cytosol"/>
    <property type="evidence" value="ECO:0007669"/>
    <property type="project" value="TreeGrafter"/>
</dbReference>
<accession>A0A0D2GA32</accession>
<dbReference type="CDD" id="cd00812">
    <property type="entry name" value="LeuRS_core"/>
    <property type="match status" value="1"/>
</dbReference>
<dbReference type="PANTHER" id="PTHR43740:SF2">
    <property type="entry name" value="LEUCINE--TRNA LIGASE, MITOCHONDRIAL"/>
    <property type="match status" value="1"/>
</dbReference>
<dbReference type="InterPro" id="IPR014729">
    <property type="entry name" value="Rossmann-like_a/b/a_fold"/>
</dbReference>
<dbReference type="InterPro" id="IPR001412">
    <property type="entry name" value="aa-tRNA-synth_I_CS"/>
</dbReference>
<sequence length="835" mass="94746">MTENQKNHPEFYKPEELEPKWQKTWEKNNIFQVTEDPSRPKYYLLEMFPYPSGRIHMGHVRNYSIGDVVARIKRMQGMNVLHPMGWDAFGMPAENAAIANNTHPAKWTYENIDYMRDQLKMLGFSYDWDRELATCDPDYYRWEQLVFLKMWEKGLVYRKRSLVNWCEKCQTVLANEQVEDGLCWRCASPAEKRSLDGYFFRITDYAEELLEWIDKLPGWPERVLTMQRNWIGKSHGAKITFNIKDSDESITVFTTRADTLFGATFMSLAPEHPMAMDLAQGTGQEKAVKEFIDKVGRQSMSERADDKHKEGVFTGSYCINPMTGKEMPIFVANFVLMDYGTGAVMAVPTHDQRDFEFAKVYDLPLVEVIAGPDGAVGVENMAEAYTDYGTLVNSGEFNGMTTKEAQKAIAEALEKKGQGSTTINYRLRDWGISRQRYWGAPIPMVHCEKCGVVPEKAENLPVKLPLDAKLPETGGSPLPTLDSWVNTTCPKCGGPARRETDTMDTFMESSWYFARYCCPKYDKGVLDPEAIKYWMPVDQYIGGIEHAVLHLLYSRFFVKVLRDLGYIEENEPFKNLLTQGMVIKDGSKMSKSKGNVVDPDSMVKRYGADTVRLFSLFAAPPERDLDWSDKGVDGAHRFINRLWRLGLAVSEEAKGAKSFSGKVKLKGPLADLHAKTHETIKKVTDDVNNRFQFNTAIAAVMELVNLISLVQQNQDLEKDPNRAAVLREAMEAAVVLISPMAPHVADELWQRLGHEGFLIEKPWPEYDEAALVKAEKLVVVQVRGKVRAKLTLPSDADDEALKKAALDDEKVQGFIEGHEIKKVIVVQGKLVNIVI</sequence>
<dbReference type="STRING" id="1429043.X474_22910"/>
<dbReference type="InParanoid" id="A0A0D2GA32"/>
<keyword evidence="6 9" id="KW-0648">Protein biosynthesis</keyword>
<dbReference type="Gene3D" id="3.10.20.590">
    <property type="match status" value="1"/>
</dbReference>
<dbReference type="InterPro" id="IPR009008">
    <property type="entry name" value="Val/Leu/Ile-tRNA-synth_edit"/>
</dbReference>
<reference evidence="15 16" key="1">
    <citation type="submission" date="2013-11" db="EMBL/GenBank/DDBJ databases">
        <title>Metagenomic analysis of a methanogenic consortium involved in long chain n-alkane degradation.</title>
        <authorList>
            <person name="Davidova I.A."/>
            <person name="Callaghan A.V."/>
            <person name="Wawrik B."/>
            <person name="Pruitt S."/>
            <person name="Marks C."/>
            <person name="Duncan K.E."/>
            <person name="Suflita J.M."/>
        </authorList>
    </citation>
    <scope>NUCLEOTIDE SEQUENCE [LARGE SCALE GENOMIC DNA]</scope>
    <source>
        <strain evidence="15 16">SPR</strain>
    </source>
</reference>
<evidence type="ECO:0000256" key="8">
    <source>
        <dbReference type="ARBA" id="ARBA00047469"/>
    </source>
</evidence>
<feature type="short sequence motif" description="'KMSKS' region" evidence="9">
    <location>
        <begin position="588"/>
        <end position="592"/>
    </location>
</feature>
<dbReference type="InterPro" id="IPR002302">
    <property type="entry name" value="Leu-tRNA-ligase"/>
</dbReference>
<dbReference type="EC" id="6.1.1.4" evidence="9"/>
<evidence type="ECO:0000256" key="7">
    <source>
        <dbReference type="ARBA" id="ARBA00023146"/>
    </source>
</evidence>
<dbReference type="HAMAP" id="MF_00049_B">
    <property type="entry name" value="Leu_tRNA_synth_B"/>
    <property type="match status" value="1"/>
</dbReference>
<evidence type="ECO:0000256" key="4">
    <source>
        <dbReference type="ARBA" id="ARBA00022741"/>
    </source>
</evidence>
<protein>
    <recommendedName>
        <fullName evidence="9">Leucine--tRNA ligase</fullName>
        <ecNumber evidence="9">6.1.1.4</ecNumber>
    </recommendedName>
    <alternativeName>
        <fullName evidence="9">Leucyl-tRNA synthetase</fullName>
        <shortName evidence="9">LeuRS</shortName>
    </alternativeName>
</protein>
<dbReference type="Pfam" id="PF09334">
    <property type="entry name" value="tRNA-synt_1g"/>
    <property type="match status" value="1"/>
</dbReference>
<dbReference type="Proteomes" id="UP000032233">
    <property type="component" value="Unassembled WGS sequence"/>
</dbReference>
<dbReference type="InterPro" id="IPR013155">
    <property type="entry name" value="M/V/L/I-tRNA-synth_anticd-bd"/>
</dbReference>
<evidence type="ECO:0000256" key="3">
    <source>
        <dbReference type="ARBA" id="ARBA00022598"/>
    </source>
</evidence>
<keyword evidence="3 9" id="KW-0436">Ligase</keyword>
<dbReference type="PATRIC" id="fig|1429043.3.peg.4847"/>
<dbReference type="SUPFAM" id="SSF52374">
    <property type="entry name" value="Nucleotidylyl transferase"/>
    <property type="match status" value="1"/>
</dbReference>
<dbReference type="FunFam" id="3.40.50.620:FF:000056">
    <property type="entry name" value="Leucine--tRNA ligase"/>
    <property type="match status" value="1"/>
</dbReference>
<dbReference type="OrthoDB" id="9810365at2"/>
<keyword evidence="16" id="KW-1185">Reference proteome</keyword>
<dbReference type="GO" id="GO:0004823">
    <property type="term" value="F:leucine-tRNA ligase activity"/>
    <property type="evidence" value="ECO:0007669"/>
    <property type="project" value="UniProtKB-UniRule"/>
</dbReference>
<keyword evidence="7 9" id="KW-0030">Aminoacyl-tRNA synthetase</keyword>
<comment type="caution">
    <text evidence="15">The sequence shown here is derived from an EMBL/GenBank/DDBJ whole genome shotgun (WGS) entry which is preliminary data.</text>
</comment>
<dbReference type="Gene3D" id="1.10.730.10">
    <property type="entry name" value="Isoleucyl-tRNA Synthetase, Domain 1"/>
    <property type="match status" value="1"/>
</dbReference>
<dbReference type="Pfam" id="PF00133">
    <property type="entry name" value="tRNA-synt_1"/>
    <property type="match status" value="1"/>
</dbReference>
<feature type="domain" description="Leucyl-tRNA synthetase editing" evidence="14">
    <location>
        <begin position="228"/>
        <end position="413"/>
    </location>
</feature>
<evidence type="ECO:0000256" key="10">
    <source>
        <dbReference type="RuleBase" id="RU363035"/>
    </source>
</evidence>
<dbReference type="InterPro" id="IPR002300">
    <property type="entry name" value="aa-tRNA-synth_Ia"/>
</dbReference>
<feature type="domain" description="Methionyl/Leucyl tRNA synthetase" evidence="13">
    <location>
        <begin position="48"/>
        <end position="188"/>
    </location>
</feature>
<evidence type="ECO:0000256" key="6">
    <source>
        <dbReference type="ARBA" id="ARBA00022917"/>
    </source>
</evidence>
<dbReference type="GO" id="GO:0005524">
    <property type="term" value="F:ATP binding"/>
    <property type="evidence" value="ECO:0007669"/>
    <property type="project" value="UniProtKB-UniRule"/>
</dbReference>
<dbReference type="FunFam" id="3.40.50.620:FF:000003">
    <property type="entry name" value="Leucine--tRNA ligase"/>
    <property type="match status" value="1"/>
</dbReference>
<feature type="domain" description="Methionyl/Valyl/Leucyl/Isoleucyl-tRNA synthetase anticodon-binding" evidence="12">
    <location>
        <begin position="673"/>
        <end position="799"/>
    </location>
</feature>
<gene>
    <name evidence="9" type="primary">leuS</name>
    <name evidence="15" type="ORF">X474_22910</name>
</gene>
<dbReference type="SUPFAM" id="SSF47323">
    <property type="entry name" value="Anticodon-binding domain of a subclass of class I aminoacyl-tRNA synthetases"/>
    <property type="match status" value="1"/>
</dbReference>
<keyword evidence="2 9" id="KW-0963">Cytoplasm</keyword>
<dbReference type="EMBL" id="AZAC01000045">
    <property type="protein sequence ID" value="KIX11732.1"/>
    <property type="molecule type" value="Genomic_DNA"/>
</dbReference>
<evidence type="ECO:0000259" key="11">
    <source>
        <dbReference type="Pfam" id="PF00133"/>
    </source>
</evidence>
<comment type="similarity">
    <text evidence="1 9 10">Belongs to the class-I aminoacyl-tRNA synthetase family.</text>
</comment>
<feature type="short sequence motif" description="'HIGH' region" evidence="9">
    <location>
        <begin position="49"/>
        <end position="59"/>
    </location>
</feature>
<dbReference type="InterPro" id="IPR015413">
    <property type="entry name" value="Methionyl/Leucyl_tRNA_Synth"/>
</dbReference>
<name>A0A0D2GA32_9BACT</name>
<keyword evidence="4 9" id="KW-0547">Nucleotide-binding</keyword>
<dbReference type="Pfam" id="PF13603">
    <property type="entry name" value="tRNA-synt_1_2"/>
    <property type="match status" value="1"/>
</dbReference>
<dbReference type="PROSITE" id="PS00178">
    <property type="entry name" value="AA_TRNA_LIGASE_I"/>
    <property type="match status" value="1"/>
</dbReference>
<dbReference type="Gene3D" id="3.40.50.620">
    <property type="entry name" value="HUPs"/>
    <property type="match status" value="2"/>
</dbReference>
<dbReference type="CDD" id="cd07958">
    <property type="entry name" value="Anticodon_Ia_Leu_BEm"/>
    <property type="match status" value="1"/>
</dbReference>
<keyword evidence="5 9" id="KW-0067">ATP-binding</keyword>
<evidence type="ECO:0000259" key="13">
    <source>
        <dbReference type="Pfam" id="PF09334"/>
    </source>
</evidence>
<comment type="subcellular location">
    <subcellularLocation>
        <location evidence="9">Cytoplasm</location>
    </subcellularLocation>
</comment>
<dbReference type="GO" id="GO:0002161">
    <property type="term" value="F:aminoacyl-tRNA deacylase activity"/>
    <property type="evidence" value="ECO:0007669"/>
    <property type="project" value="InterPro"/>
</dbReference>
<evidence type="ECO:0000256" key="5">
    <source>
        <dbReference type="ARBA" id="ARBA00022840"/>
    </source>
</evidence>
<proteinExistence type="inferred from homology"/>
<dbReference type="PRINTS" id="PR00985">
    <property type="entry name" value="TRNASYNTHLEU"/>
</dbReference>
<organism evidence="15 16">
    <name type="scientific">Dethiosulfatarculus sandiegensis</name>
    <dbReference type="NCBI Taxonomy" id="1429043"/>
    <lineage>
        <taxon>Bacteria</taxon>
        <taxon>Pseudomonadati</taxon>
        <taxon>Thermodesulfobacteriota</taxon>
        <taxon>Desulfarculia</taxon>
        <taxon>Desulfarculales</taxon>
        <taxon>Desulfarculaceae</taxon>
        <taxon>Dethiosulfatarculus</taxon>
    </lineage>
</organism>
<evidence type="ECO:0000259" key="12">
    <source>
        <dbReference type="Pfam" id="PF08264"/>
    </source>
</evidence>
<dbReference type="Pfam" id="PF08264">
    <property type="entry name" value="Anticodon_1"/>
    <property type="match status" value="1"/>
</dbReference>
<dbReference type="RefSeq" id="WP_044351721.1">
    <property type="nucleotide sequence ID" value="NZ_AZAC01000045.1"/>
</dbReference>
<dbReference type="FunFam" id="1.10.730.10:FF:000011">
    <property type="entry name" value="Leucine--tRNA ligase chloroplastic/mitochondrial"/>
    <property type="match status" value="1"/>
</dbReference>
<dbReference type="AlphaFoldDB" id="A0A0D2GA32"/>
<feature type="domain" description="Aminoacyl-tRNA synthetase class Ia" evidence="11">
    <location>
        <begin position="427"/>
        <end position="628"/>
    </location>
</feature>
<evidence type="ECO:0000256" key="1">
    <source>
        <dbReference type="ARBA" id="ARBA00005594"/>
    </source>
</evidence>
<dbReference type="PANTHER" id="PTHR43740">
    <property type="entry name" value="LEUCYL-TRNA SYNTHETASE"/>
    <property type="match status" value="1"/>
</dbReference>
<dbReference type="FunFam" id="3.10.20.590:FF:000001">
    <property type="entry name" value="Leucine--tRNA ligase"/>
    <property type="match status" value="1"/>
</dbReference>
<dbReference type="NCBIfam" id="TIGR00396">
    <property type="entry name" value="leuS_bact"/>
    <property type="match status" value="1"/>
</dbReference>
<evidence type="ECO:0000256" key="9">
    <source>
        <dbReference type="HAMAP-Rule" id="MF_00049"/>
    </source>
</evidence>
<evidence type="ECO:0000259" key="14">
    <source>
        <dbReference type="Pfam" id="PF13603"/>
    </source>
</evidence>
<dbReference type="FunCoup" id="A0A0D2GA32">
    <property type="interactions" value="601"/>
</dbReference>
<comment type="catalytic activity">
    <reaction evidence="8 9">
        <text>tRNA(Leu) + L-leucine + ATP = L-leucyl-tRNA(Leu) + AMP + diphosphate</text>
        <dbReference type="Rhea" id="RHEA:11688"/>
        <dbReference type="Rhea" id="RHEA-COMP:9613"/>
        <dbReference type="Rhea" id="RHEA-COMP:9622"/>
        <dbReference type="ChEBI" id="CHEBI:30616"/>
        <dbReference type="ChEBI" id="CHEBI:33019"/>
        <dbReference type="ChEBI" id="CHEBI:57427"/>
        <dbReference type="ChEBI" id="CHEBI:78442"/>
        <dbReference type="ChEBI" id="CHEBI:78494"/>
        <dbReference type="ChEBI" id="CHEBI:456215"/>
        <dbReference type="EC" id="6.1.1.4"/>
    </reaction>
</comment>
<evidence type="ECO:0000256" key="2">
    <source>
        <dbReference type="ARBA" id="ARBA00022490"/>
    </source>
</evidence>
<feature type="binding site" evidence="9">
    <location>
        <position position="591"/>
    </location>
    <ligand>
        <name>ATP</name>
        <dbReference type="ChEBI" id="CHEBI:30616"/>
    </ligand>
</feature>
<evidence type="ECO:0000313" key="15">
    <source>
        <dbReference type="EMBL" id="KIX11732.1"/>
    </source>
</evidence>
<dbReference type="InterPro" id="IPR025709">
    <property type="entry name" value="Leu_tRNA-synth_edit"/>
</dbReference>
<dbReference type="InterPro" id="IPR009080">
    <property type="entry name" value="tRNAsynth_Ia_anticodon-bd"/>
</dbReference>